<keyword evidence="7" id="KW-1185">Reference proteome</keyword>
<protein>
    <submittedName>
        <fullName evidence="6">RpiR family transcriptional regulator</fullName>
    </submittedName>
</protein>
<organism evidence="6 7">
    <name type="scientific">Kurthia sibirica</name>
    <dbReference type="NCBI Taxonomy" id="202750"/>
    <lineage>
        <taxon>Bacteria</taxon>
        <taxon>Bacillati</taxon>
        <taxon>Bacillota</taxon>
        <taxon>Bacilli</taxon>
        <taxon>Bacillales</taxon>
        <taxon>Caryophanaceae</taxon>
        <taxon>Kurthia</taxon>
    </lineage>
</organism>
<dbReference type="InterPro" id="IPR046348">
    <property type="entry name" value="SIS_dom_sf"/>
</dbReference>
<accession>A0A2U3AJH6</accession>
<dbReference type="Proteomes" id="UP000245938">
    <property type="component" value="Unassembled WGS sequence"/>
</dbReference>
<dbReference type="SUPFAM" id="SSF46689">
    <property type="entry name" value="Homeodomain-like"/>
    <property type="match status" value="1"/>
</dbReference>
<keyword evidence="3" id="KW-0804">Transcription</keyword>
<feature type="domain" description="SIS" evidence="5">
    <location>
        <begin position="122"/>
        <end position="262"/>
    </location>
</feature>
<comment type="caution">
    <text evidence="6">The sequence shown here is derived from an EMBL/GenBank/DDBJ whole genome shotgun (WGS) entry which is preliminary data.</text>
</comment>
<dbReference type="InterPro" id="IPR009057">
    <property type="entry name" value="Homeodomain-like_sf"/>
</dbReference>
<dbReference type="Pfam" id="PF01418">
    <property type="entry name" value="HTH_6"/>
    <property type="match status" value="1"/>
</dbReference>
<dbReference type="GO" id="GO:0097367">
    <property type="term" value="F:carbohydrate derivative binding"/>
    <property type="evidence" value="ECO:0007669"/>
    <property type="project" value="InterPro"/>
</dbReference>
<name>A0A2U3AJH6_9BACL</name>
<dbReference type="Gene3D" id="3.40.50.10490">
    <property type="entry name" value="Glucose-6-phosphate isomerase like protein, domain 1"/>
    <property type="match status" value="1"/>
</dbReference>
<dbReference type="CDD" id="cd05013">
    <property type="entry name" value="SIS_RpiR"/>
    <property type="match status" value="1"/>
</dbReference>
<dbReference type="SUPFAM" id="SSF53697">
    <property type="entry name" value="SIS domain"/>
    <property type="match status" value="1"/>
</dbReference>
<dbReference type="GO" id="GO:0003700">
    <property type="term" value="F:DNA-binding transcription factor activity"/>
    <property type="evidence" value="ECO:0007669"/>
    <property type="project" value="InterPro"/>
</dbReference>
<dbReference type="OrthoDB" id="3684496at2"/>
<proteinExistence type="predicted"/>
<dbReference type="InterPro" id="IPR036388">
    <property type="entry name" value="WH-like_DNA-bd_sf"/>
</dbReference>
<evidence type="ECO:0000256" key="1">
    <source>
        <dbReference type="ARBA" id="ARBA00023015"/>
    </source>
</evidence>
<evidence type="ECO:0000259" key="5">
    <source>
        <dbReference type="PROSITE" id="PS51464"/>
    </source>
</evidence>
<dbReference type="InterPro" id="IPR000281">
    <property type="entry name" value="HTH_RpiR"/>
</dbReference>
<evidence type="ECO:0000256" key="3">
    <source>
        <dbReference type="ARBA" id="ARBA00023163"/>
    </source>
</evidence>
<keyword evidence="2" id="KW-0238">DNA-binding</keyword>
<dbReference type="PANTHER" id="PTHR30514:SF1">
    <property type="entry name" value="HTH-TYPE TRANSCRIPTIONAL REGULATOR HEXR-RELATED"/>
    <property type="match status" value="1"/>
</dbReference>
<evidence type="ECO:0000256" key="2">
    <source>
        <dbReference type="ARBA" id="ARBA00023125"/>
    </source>
</evidence>
<evidence type="ECO:0000259" key="4">
    <source>
        <dbReference type="PROSITE" id="PS51071"/>
    </source>
</evidence>
<gene>
    <name evidence="6" type="ORF">DEX24_12075</name>
</gene>
<dbReference type="GO" id="GO:1901135">
    <property type="term" value="P:carbohydrate derivative metabolic process"/>
    <property type="evidence" value="ECO:0007669"/>
    <property type="project" value="InterPro"/>
</dbReference>
<sequence length="280" mass="31305">MPHSTFRKIQSTYPRLSKTDQLIADYITANDQQVVHMTISEVATQLAVADATIFRFCKRIGYNGFQDLKIALAKEKKPIQSIHDEISEQDDEFTIAQKVFQSNIQTLQNTLTLLTQDTMTVAINALNDSKRIYFFGLGGSAIIAMDGYHKFMRTNKPAFAFIDSHFQLMSASQLTKDDIAVIISHSGKNKDTLQILMTAKEAGAKTIAITSFPRSPIATKADITLLTSSEETEYRSEALASRIAQLSIIDALYVNLMVKNKEQSDTVLQNIRKAISKTRQ</sequence>
<dbReference type="PROSITE" id="PS51071">
    <property type="entry name" value="HTH_RPIR"/>
    <property type="match status" value="1"/>
</dbReference>
<dbReference type="AlphaFoldDB" id="A0A2U3AJH6"/>
<dbReference type="InterPro" id="IPR001347">
    <property type="entry name" value="SIS_dom"/>
</dbReference>
<dbReference type="GO" id="GO:0003677">
    <property type="term" value="F:DNA binding"/>
    <property type="evidence" value="ECO:0007669"/>
    <property type="project" value="UniProtKB-KW"/>
</dbReference>
<dbReference type="PROSITE" id="PS51464">
    <property type="entry name" value="SIS"/>
    <property type="match status" value="1"/>
</dbReference>
<keyword evidence="1" id="KW-0805">Transcription regulation</keyword>
<dbReference type="InterPro" id="IPR035472">
    <property type="entry name" value="RpiR-like_SIS"/>
</dbReference>
<evidence type="ECO:0000313" key="7">
    <source>
        <dbReference type="Proteomes" id="UP000245938"/>
    </source>
</evidence>
<dbReference type="Gene3D" id="1.10.10.10">
    <property type="entry name" value="Winged helix-like DNA-binding domain superfamily/Winged helix DNA-binding domain"/>
    <property type="match status" value="1"/>
</dbReference>
<reference evidence="6 7" key="1">
    <citation type="submission" date="2018-05" db="EMBL/GenBank/DDBJ databases">
        <title>Kurthia sibirica genome sequence.</title>
        <authorList>
            <person name="Maclea K.S."/>
            <person name="Goen A.E."/>
        </authorList>
    </citation>
    <scope>NUCLEOTIDE SEQUENCE [LARGE SCALE GENOMIC DNA]</scope>
    <source>
        <strain evidence="6 7">ATCC 49154</strain>
    </source>
</reference>
<dbReference type="Pfam" id="PF01380">
    <property type="entry name" value="SIS"/>
    <property type="match status" value="1"/>
</dbReference>
<dbReference type="PANTHER" id="PTHR30514">
    <property type="entry name" value="GLUCOKINASE"/>
    <property type="match status" value="1"/>
</dbReference>
<dbReference type="EMBL" id="QFVR01000017">
    <property type="protein sequence ID" value="PWI24697.1"/>
    <property type="molecule type" value="Genomic_DNA"/>
</dbReference>
<dbReference type="InterPro" id="IPR047640">
    <property type="entry name" value="RpiR-like"/>
</dbReference>
<dbReference type="RefSeq" id="WP_109306664.1">
    <property type="nucleotide sequence ID" value="NZ_BJUF01000031.1"/>
</dbReference>
<feature type="domain" description="HTH rpiR-type" evidence="4">
    <location>
        <begin position="3"/>
        <end position="79"/>
    </location>
</feature>
<evidence type="ECO:0000313" key="6">
    <source>
        <dbReference type="EMBL" id="PWI24697.1"/>
    </source>
</evidence>